<dbReference type="EMBL" id="CM037156">
    <property type="protein sequence ID" value="KAH7837170.1"/>
    <property type="molecule type" value="Genomic_DNA"/>
</dbReference>
<sequence>MIRVKAVVTVKVTIGGLDLDLWGPSILLELVSEQLDPKTGLDKAAIKGNLHRISEDENEVKYGCDFVVGDGFGEIGAVLVENVHNKEMYLKTITLEGLPNGNVNFSCNSWVAPKSANQEKRVFFTNKSYLPAQTPNGLRRLREKELEEIRGNGQGERKSCDRIYDYDVYNDLGDPDSSLAHKRPVLGGEEHPYPRRCRTGRPRCKTDPMSETRLSLANMSETRSIFIYVPRDEVFSDVKSLTFSANTFYNVLHELVPAVEGAIFVDKNPGFQDFTAIDSLFNEGVNIPPFPQKDVLPRLVKTISDTSQDVLRFETPAMFEKEKNWSDLSIVDIFGQNSDVLDGSGLRKPVERSFDAERRDELHVNNVGGRHQPVHNRQQNQQFETGYRKISAFIKGDDFSWLRDEEFSRETLAGLNPYSINLVTITISRGLSQEWPLKSKLDPNIYGPSESAITTGIIEGEIKGYMTLEERMRSPLMKFGQLQAVKQKKLFMLDYHDLLLPYVQKVREVEGTTLYASRTLFFLTKDGTLRPLAIELTRPPMDGKPQWKQVFTPAWDATGSWLWRLAKTHVLAHDSGYHQLVSHWLRTHCATEPYIIAANRQLSAMHPIYRLLHPHFRYTMEINALAREALINAGGIIESSFSLAKYSMELSSAAYDLQWRFDNQALSADLISRGMAVEDPTAPHGLKLTIEDYPFANDGLDLWDAIKQWVTDYVGHYYPDSTLVDSDKELQAWWTEIRTVGHEDKKDEPWWPELKTSKDLIGILTTMIWVTSGHHSAVNFGQYAYAGYFPNRPTIARTKMPTEDPTDEELNLFLTKPETILLQCFPSKIQAMEVMAVLDVLSSHSPDEEYIGGQIEGAWAENPIIKAAFERFNGNLKELEGVIDARNADRNLKNRSGAGVVPYELLKPFSEPGYDVKVAGESSFSNPDVIGAIVSMEKDAQDDSKSKEKILTKPSSLFEPSEDKDEKDDVDAMAARKLQENSNDQVYLVGFESIMEESPNHVCDGLEIPKLDEEKEGEIQVDDNSFMVPNSFGGSTEDTISNCDSMVGDLTEDINSFEDIAAARQLENTLDDVNAVADTDVGANRKSDESASQLALLHQVEDNDDESRNPILNPPLPLSTPKTIMIRVKAVVTVKVTIGELEDILDLWGPSILLELVSEQFDPKKGLEKETIKGNLHRISEDENEVKYGCDFVVGDGFGEIGAVLVENAHNKEMYLKTITLEGLPNGNVNFSCNSWVAPKSANQEKRVFFTNKSYLPAQTPNGLRRLREKELEEIRGNGQGERKSCDRIYDYDVYNDLGDPDSSLAHKRPVLGGEEHPYPRRCRTGRPRCKTDPTSETRSIRVYVPKDEVFSIVKTETFSANTLQNVLHAVVPALAAAIVDKNLGFAYFTAIDSLFNEVVNTPPPPQKDVLPGIVKTISDTREDVLRFKTPAMFERDNFSWLRDEEFSRQTLAGLNPCSIKLVTEWPLKSKLDPNIYGPPESAITTEIIECEIKGYMTVEEAVKQKKLFMLDYHDLLLPYVKKVREVKGTTLYGSRTLFFLTPDGTLRPLAIELTRPPMDGEPEWKQVFTPTWDATGRWLWKLAKTHVLAHDSGYHQLVSHWLRTHCATEPFIIATNRQLSVIHPIYRLLHPHFRYTMEINALARELLINANGIIEIAFSPAKYCMELSSAAYKVQWRFDHQALPADLISRGMAVEDPKAPHGLKLTIEDYPFANDGLILWDAIKQWVTEYVEHYYPNSTHVESDKELQAWWTEIRTVGHADKKNEPGWPELQTLKDLIGILTTMIWVTSGHHSAVNFGQYTYAGYFPNRPTIARTKMPTEDPTDEELKLFLAKPETILLQCFPSKIQATTVMAVLDVLSSHSPDEEYIGGQIEGAWEENSIIKAAFERFNGNLKELEGVIDARNADRNLKNRSGAGVVPYELLKPFSEPGVTGKGVPNSISI</sequence>
<proteinExistence type="predicted"/>
<evidence type="ECO:0000313" key="2">
    <source>
        <dbReference type="Proteomes" id="UP000828048"/>
    </source>
</evidence>
<keyword evidence="2" id="KW-1185">Reference proteome</keyword>
<comment type="caution">
    <text evidence="1">The sequence shown here is derived from an EMBL/GenBank/DDBJ whole genome shotgun (WGS) entry which is preliminary data.</text>
</comment>
<organism evidence="1 2">
    <name type="scientific">Vaccinium darrowii</name>
    <dbReference type="NCBI Taxonomy" id="229202"/>
    <lineage>
        <taxon>Eukaryota</taxon>
        <taxon>Viridiplantae</taxon>
        <taxon>Streptophyta</taxon>
        <taxon>Embryophyta</taxon>
        <taxon>Tracheophyta</taxon>
        <taxon>Spermatophyta</taxon>
        <taxon>Magnoliopsida</taxon>
        <taxon>eudicotyledons</taxon>
        <taxon>Gunneridae</taxon>
        <taxon>Pentapetalae</taxon>
        <taxon>asterids</taxon>
        <taxon>Ericales</taxon>
        <taxon>Ericaceae</taxon>
        <taxon>Vaccinioideae</taxon>
        <taxon>Vaccinieae</taxon>
        <taxon>Vaccinium</taxon>
    </lineage>
</organism>
<evidence type="ECO:0000313" key="1">
    <source>
        <dbReference type="EMBL" id="KAH7837170.1"/>
    </source>
</evidence>
<name>A0ACB7X997_9ERIC</name>
<dbReference type="Proteomes" id="UP000828048">
    <property type="component" value="Chromosome 6"/>
</dbReference>
<gene>
    <name evidence="1" type="ORF">Vadar_010509</name>
</gene>
<reference evidence="1 2" key="1">
    <citation type="journal article" date="2021" name="Hortic Res">
        <title>High-quality reference genome and annotation aids understanding of berry development for evergreen blueberry (Vaccinium darrowii).</title>
        <authorList>
            <person name="Yu J."/>
            <person name="Hulse-Kemp A.M."/>
            <person name="Babiker E."/>
            <person name="Staton M."/>
        </authorList>
    </citation>
    <scope>NUCLEOTIDE SEQUENCE [LARGE SCALE GENOMIC DNA]</scope>
    <source>
        <strain evidence="2">cv. NJ 8807/NJ 8810</strain>
        <tissue evidence="1">Young leaf</tissue>
    </source>
</reference>
<accession>A0ACB7X997</accession>
<protein>
    <submittedName>
        <fullName evidence="1">Uncharacterized protein</fullName>
    </submittedName>
</protein>